<dbReference type="Proteomes" id="UP000190797">
    <property type="component" value="Chromosome"/>
</dbReference>
<proteinExistence type="predicted"/>
<organism evidence="2 3">
    <name type="scientific">[Actinomadura] parvosata subsp. kistnae</name>
    <dbReference type="NCBI Taxonomy" id="1909395"/>
    <lineage>
        <taxon>Bacteria</taxon>
        <taxon>Bacillati</taxon>
        <taxon>Actinomycetota</taxon>
        <taxon>Actinomycetes</taxon>
        <taxon>Streptosporangiales</taxon>
        <taxon>Streptosporangiaceae</taxon>
        <taxon>Nonomuraea</taxon>
    </lineage>
</organism>
<evidence type="ECO:0000256" key="1">
    <source>
        <dbReference type="SAM" id="Phobius"/>
    </source>
</evidence>
<reference evidence="3" key="1">
    <citation type="journal article" date="2017" name="Med. Chem. Commun.">
        <title>Nonomuraea sp. ATCC 55076 harbours the largest actinomycete chromosome to date and the kistamicin biosynthetic gene cluster.</title>
        <authorList>
            <person name="Nazari B."/>
            <person name="Forneris C.C."/>
            <person name="Gibson M.I."/>
            <person name="Moon K."/>
            <person name="Schramma K.R."/>
            <person name="Seyedsayamdost M.R."/>
        </authorList>
    </citation>
    <scope>NUCLEOTIDE SEQUENCE [LARGE SCALE GENOMIC DNA]</scope>
    <source>
        <strain evidence="3">ATCC 55076</strain>
    </source>
</reference>
<keyword evidence="1" id="KW-0472">Membrane</keyword>
<dbReference type="AlphaFoldDB" id="A0A1V0ABL0"/>
<dbReference type="KEGG" id="noa:BKM31_44090"/>
<accession>A0A1V0ABL0</accession>
<keyword evidence="1" id="KW-1133">Transmembrane helix</keyword>
<sequence>MAAIAGVAAPARSAAASAATPARRKVLVGRAPVTRVRTSLLSLLVLCGPPAVIAAPFMALTIAGCSDTGPSQG</sequence>
<dbReference type="EMBL" id="CP017717">
    <property type="protein sequence ID" value="AQZ67522.1"/>
    <property type="molecule type" value="Genomic_DNA"/>
</dbReference>
<evidence type="ECO:0000313" key="2">
    <source>
        <dbReference type="EMBL" id="AQZ67522.1"/>
    </source>
</evidence>
<name>A0A1V0ABL0_9ACTN</name>
<protein>
    <submittedName>
        <fullName evidence="2">Uncharacterized protein</fullName>
    </submittedName>
</protein>
<keyword evidence="1" id="KW-0812">Transmembrane</keyword>
<keyword evidence="3" id="KW-1185">Reference proteome</keyword>
<evidence type="ECO:0000313" key="3">
    <source>
        <dbReference type="Proteomes" id="UP000190797"/>
    </source>
</evidence>
<gene>
    <name evidence="2" type="ORF">BKM31_44090</name>
</gene>
<feature type="transmembrane region" description="Helical" evidence="1">
    <location>
        <begin position="42"/>
        <end position="63"/>
    </location>
</feature>